<keyword evidence="9" id="KW-1185">Reference proteome</keyword>
<evidence type="ECO:0000256" key="4">
    <source>
        <dbReference type="ARBA" id="ARBA00021948"/>
    </source>
</evidence>
<dbReference type="PANTHER" id="PTHR37311">
    <property type="entry name" value="2-PHOSPHOSULFOLACTATE PHOSPHATASE-RELATED"/>
    <property type="match status" value="1"/>
</dbReference>
<dbReference type="InterPro" id="IPR005238">
    <property type="entry name" value="ComB-like"/>
</dbReference>
<evidence type="ECO:0000256" key="2">
    <source>
        <dbReference type="ARBA" id="ARBA00009997"/>
    </source>
</evidence>
<protein>
    <recommendedName>
        <fullName evidence="4">Probable 2-phosphosulfolactate phosphatase</fullName>
        <ecNumber evidence="3">3.1.3.71</ecNumber>
    </recommendedName>
</protein>
<dbReference type="GO" id="GO:0050532">
    <property type="term" value="F:2-phosphosulfolactate phosphatase activity"/>
    <property type="evidence" value="ECO:0007669"/>
    <property type="project" value="UniProtKB-EC"/>
</dbReference>
<dbReference type="Proteomes" id="UP000741863">
    <property type="component" value="Unassembled WGS sequence"/>
</dbReference>
<keyword evidence="6" id="KW-0460">Magnesium</keyword>
<proteinExistence type="inferred from homology"/>
<evidence type="ECO:0000256" key="3">
    <source>
        <dbReference type="ARBA" id="ARBA00012953"/>
    </source>
</evidence>
<name>A0ABS2P7U6_9BACL</name>
<gene>
    <name evidence="8" type="ORF">JOD17_000470</name>
</gene>
<organism evidence="8 9">
    <name type="scientific">Geomicrobium sediminis</name>
    <dbReference type="NCBI Taxonomy" id="1347788"/>
    <lineage>
        <taxon>Bacteria</taxon>
        <taxon>Bacillati</taxon>
        <taxon>Bacillota</taxon>
        <taxon>Bacilli</taxon>
        <taxon>Bacillales</taxon>
        <taxon>Geomicrobium</taxon>
    </lineage>
</organism>
<dbReference type="EMBL" id="JAFBEC010000001">
    <property type="protein sequence ID" value="MBM7631379.1"/>
    <property type="molecule type" value="Genomic_DNA"/>
</dbReference>
<comment type="similarity">
    <text evidence="2">Belongs to the ComB family.</text>
</comment>
<evidence type="ECO:0000256" key="6">
    <source>
        <dbReference type="ARBA" id="ARBA00022842"/>
    </source>
</evidence>
<evidence type="ECO:0000256" key="7">
    <source>
        <dbReference type="ARBA" id="ARBA00033711"/>
    </source>
</evidence>
<evidence type="ECO:0000256" key="1">
    <source>
        <dbReference type="ARBA" id="ARBA00001946"/>
    </source>
</evidence>
<comment type="catalytic activity">
    <reaction evidence="7">
        <text>(2R)-O-phospho-3-sulfolactate + H2O = (2R)-3-sulfolactate + phosphate</text>
        <dbReference type="Rhea" id="RHEA:23416"/>
        <dbReference type="ChEBI" id="CHEBI:15377"/>
        <dbReference type="ChEBI" id="CHEBI:15597"/>
        <dbReference type="ChEBI" id="CHEBI:43474"/>
        <dbReference type="ChEBI" id="CHEBI:58738"/>
        <dbReference type="EC" id="3.1.3.71"/>
    </reaction>
</comment>
<reference evidence="8 9" key="1">
    <citation type="submission" date="2021-01" db="EMBL/GenBank/DDBJ databases">
        <title>Genomic Encyclopedia of Type Strains, Phase IV (KMG-IV): sequencing the most valuable type-strain genomes for metagenomic binning, comparative biology and taxonomic classification.</title>
        <authorList>
            <person name="Goeker M."/>
        </authorList>
    </citation>
    <scope>NUCLEOTIDE SEQUENCE [LARGE SCALE GENOMIC DNA]</scope>
    <source>
        <strain evidence="8 9">DSM 25540</strain>
    </source>
</reference>
<comment type="cofactor">
    <cofactor evidence="1">
        <name>Mg(2+)</name>
        <dbReference type="ChEBI" id="CHEBI:18420"/>
    </cofactor>
</comment>
<sequence length="248" mass="27376">MERCRLWLSKEEIDPELLQGKTAVIIDALLATTTLITMMERGAKYVYPVDSIEASTTLREELLLEGSVIRGGEQGGRPVDEFDLGHLPTDYTEDVVSNQRIVFLSTNGTKAIQWTAAASKRLLCSFRNVHYVADYIQRSDPEELVIVCSGAGSHFSMEDYLCASRLIAELNLDGVKLDDGAILASEGKYSDEQIVSLVTKSRVGRSMVNGNMQDLLDFVLGFRTQDVLVEATDEGILAVLEKGEVVHE</sequence>
<dbReference type="Pfam" id="PF04029">
    <property type="entry name" value="2-ph_phosp"/>
    <property type="match status" value="1"/>
</dbReference>
<keyword evidence="5 8" id="KW-0378">Hydrolase</keyword>
<evidence type="ECO:0000313" key="8">
    <source>
        <dbReference type="EMBL" id="MBM7631379.1"/>
    </source>
</evidence>
<accession>A0ABS2P7U6</accession>
<dbReference type="Gene3D" id="3.90.1560.10">
    <property type="entry name" value="ComB-like"/>
    <property type="match status" value="1"/>
</dbReference>
<evidence type="ECO:0000256" key="5">
    <source>
        <dbReference type="ARBA" id="ARBA00022801"/>
    </source>
</evidence>
<comment type="caution">
    <text evidence="8">The sequence shown here is derived from an EMBL/GenBank/DDBJ whole genome shotgun (WGS) entry which is preliminary data.</text>
</comment>
<dbReference type="EC" id="3.1.3.71" evidence="3"/>
<dbReference type="RefSeq" id="WP_204695523.1">
    <property type="nucleotide sequence ID" value="NZ_JAFBEC010000001.1"/>
</dbReference>
<dbReference type="SUPFAM" id="SSF142823">
    <property type="entry name" value="ComB-like"/>
    <property type="match status" value="1"/>
</dbReference>
<dbReference type="InterPro" id="IPR036702">
    <property type="entry name" value="ComB-like_sf"/>
</dbReference>
<dbReference type="PANTHER" id="PTHR37311:SF1">
    <property type="entry name" value="2-PHOSPHOSULFOLACTATE PHOSPHATASE-RELATED"/>
    <property type="match status" value="1"/>
</dbReference>
<evidence type="ECO:0000313" key="9">
    <source>
        <dbReference type="Proteomes" id="UP000741863"/>
    </source>
</evidence>